<organism evidence="2 3">
    <name type="scientific">Pelagihabitans pacificus</name>
    <dbReference type="NCBI Taxonomy" id="2696054"/>
    <lineage>
        <taxon>Bacteria</taxon>
        <taxon>Pseudomonadati</taxon>
        <taxon>Bacteroidota</taxon>
        <taxon>Flavobacteriia</taxon>
        <taxon>Flavobacteriales</taxon>
        <taxon>Flavobacteriaceae</taxon>
        <taxon>Pelagihabitans</taxon>
    </lineage>
</organism>
<dbReference type="Gene3D" id="3.50.50.60">
    <property type="entry name" value="FAD/NAD(P)-binding domain"/>
    <property type="match status" value="2"/>
</dbReference>
<name>A0A967AUY8_9FLAO</name>
<protein>
    <submittedName>
        <fullName evidence="2">FAD-dependent oxidoreductase</fullName>
    </submittedName>
</protein>
<evidence type="ECO:0000313" key="2">
    <source>
        <dbReference type="EMBL" id="NHF59855.1"/>
    </source>
</evidence>
<reference evidence="2" key="2">
    <citation type="submission" date="2020-03" db="EMBL/GenBank/DDBJ databases">
        <title>Flavobacteriaceae bacterium strain TP-CH-4, a member of the family Flavobacteriaceae isolated from a deep-sea seamount.</title>
        <authorList>
            <person name="Zhang D.-C."/>
        </authorList>
    </citation>
    <scope>NUCLEOTIDE SEQUENCE</scope>
    <source>
        <strain evidence="2">TP-CH-4</strain>
    </source>
</reference>
<evidence type="ECO:0000259" key="1">
    <source>
        <dbReference type="Pfam" id="PF01593"/>
    </source>
</evidence>
<reference evidence="2" key="1">
    <citation type="submission" date="2019-07" db="EMBL/GenBank/DDBJ databases">
        <authorList>
            <person name="De-Chao Zhang Q."/>
        </authorList>
    </citation>
    <scope>NUCLEOTIDE SEQUENCE</scope>
    <source>
        <strain evidence="2">TP-CH-4</strain>
    </source>
</reference>
<accession>A0A967AUY8</accession>
<dbReference type="SUPFAM" id="SSF51905">
    <property type="entry name" value="FAD/NAD(P)-binding domain"/>
    <property type="match status" value="1"/>
</dbReference>
<dbReference type="RefSeq" id="WP_152574367.1">
    <property type="nucleotide sequence ID" value="NZ_VIKU02000003.1"/>
</dbReference>
<dbReference type="PANTHER" id="PTHR42841">
    <property type="entry name" value="AMINE OXIDASE"/>
    <property type="match status" value="1"/>
</dbReference>
<dbReference type="EMBL" id="VIKU02000003">
    <property type="protein sequence ID" value="NHF59855.1"/>
    <property type="molecule type" value="Genomic_DNA"/>
</dbReference>
<feature type="domain" description="Amine oxidase" evidence="1">
    <location>
        <begin position="15"/>
        <end position="263"/>
    </location>
</feature>
<keyword evidence="3" id="KW-1185">Reference proteome</keyword>
<proteinExistence type="predicted"/>
<dbReference type="GO" id="GO:0016491">
    <property type="term" value="F:oxidoreductase activity"/>
    <property type="evidence" value="ECO:0007669"/>
    <property type="project" value="InterPro"/>
</dbReference>
<evidence type="ECO:0000313" key="3">
    <source>
        <dbReference type="Proteomes" id="UP000707206"/>
    </source>
</evidence>
<dbReference type="AlphaFoldDB" id="A0A967AUY8"/>
<dbReference type="Proteomes" id="UP000707206">
    <property type="component" value="Unassembled WGS sequence"/>
</dbReference>
<comment type="caution">
    <text evidence="2">The sequence shown here is derived from an EMBL/GenBank/DDBJ whole genome shotgun (WGS) entry which is preliminary data.</text>
</comment>
<dbReference type="InterPro" id="IPR036188">
    <property type="entry name" value="FAD/NAD-bd_sf"/>
</dbReference>
<dbReference type="Pfam" id="PF01593">
    <property type="entry name" value="Amino_oxidase"/>
    <property type="match status" value="1"/>
</dbReference>
<dbReference type="InterPro" id="IPR002937">
    <property type="entry name" value="Amino_oxidase"/>
</dbReference>
<sequence>MSTSEPKIAIIGAGLSGLVAAICLEEQGFAPEIFEASDSIGGRIKTDFYEGIPLDHGFQVLLTEYPLTKKYLDYGALGLKHFLPGALLYRKGKTSKIGDPLRNATFLFSTVFSGVGSIQDKWKIFRLSSSLKNKSIAQLFEAPGTSTLDFLKEYGFSDRIIDNFFRPFFSGIFLEDELTTSSRMFQFVYKMFSEGDAAIPEKGMQEIPKQLYERLWNTKIHYNRSVARVDGKTIHINGDILDFDAVIIATDPTKLLEQLSATPVQWHSSHTLYFKTKASTMNLPIIGLLTKSDTLVNNLHFVTDVIPVSGSDAILSATVVRAHELSETDLVARAKKELLDCCKLNDLEFIRGYRIDRALPKLKTAHYESRLVKYSDHVFLAGDHLANGSINAAMLSGEQAASETMKALEQTK</sequence>
<gene>
    <name evidence="2" type="ORF">FK220_010925</name>
</gene>